<protein>
    <submittedName>
        <fullName evidence="1">Uncharacterized protein</fullName>
    </submittedName>
</protein>
<accession>A0A7T7CE70</accession>
<proteinExistence type="predicted"/>
<dbReference type="KEGG" id="scib:HUG20_01740"/>
<dbReference type="Proteomes" id="UP000595349">
    <property type="component" value="Chromosome"/>
</dbReference>
<evidence type="ECO:0000313" key="2">
    <source>
        <dbReference type="Proteomes" id="UP000595349"/>
    </source>
</evidence>
<organism evidence="1 2">
    <name type="scientific">Salicibibacter cibi</name>
    <dbReference type="NCBI Taxonomy" id="2743001"/>
    <lineage>
        <taxon>Bacteria</taxon>
        <taxon>Bacillati</taxon>
        <taxon>Bacillota</taxon>
        <taxon>Bacilli</taxon>
        <taxon>Bacillales</taxon>
        <taxon>Bacillaceae</taxon>
        <taxon>Salicibibacter</taxon>
    </lineage>
</organism>
<dbReference type="RefSeq" id="WP_200087346.1">
    <property type="nucleotide sequence ID" value="NZ_CP054706.1"/>
</dbReference>
<name>A0A7T7CE70_9BACI</name>
<reference evidence="1 2" key="1">
    <citation type="submission" date="2020-06" db="EMBL/GenBank/DDBJ databases">
        <title>Genomic analysis of Salicibibacter sp. NKC21-4.</title>
        <authorList>
            <person name="Oh Y.J."/>
        </authorList>
    </citation>
    <scope>NUCLEOTIDE SEQUENCE [LARGE SCALE GENOMIC DNA]</scope>
    <source>
        <strain evidence="1 2">NKC21-4</strain>
    </source>
</reference>
<gene>
    <name evidence="1" type="ORF">HUG20_01740</name>
</gene>
<dbReference type="AlphaFoldDB" id="A0A7T7CE70"/>
<dbReference type="EMBL" id="CP054706">
    <property type="protein sequence ID" value="QQK78749.1"/>
    <property type="molecule type" value="Genomic_DNA"/>
</dbReference>
<evidence type="ECO:0000313" key="1">
    <source>
        <dbReference type="EMBL" id="QQK78749.1"/>
    </source>
</evidence>
<sequence length="336" mass="39968">MKVNEIRQKLQNRKKDELQELIVEMYKQIPKKMRETKEIDELIDNPDLFKTRKQNAKKTVQMPDFATVEDEVKNFINNAYKQNYVAPNRIVPKKERSQWRFTAKRLVDQLTTLAAQPQNAKASTAYLEELYKLLCYACGYYTFASDEPFHTIKIPQPDFFKRVISLKKQIEENPDRWIRESLLLIMENDIDFETLTGSLSEELLEILDNAPLKEKAVNIAENLVREKEADISKKEGKHVKYRDERYINDLVEMIVMTQSALGEYEEARTFFKKHHMARNDEVKLYILLKQVMAYQRVEDWVREYESAVQKGIQPRKSLQDMARYIKRGNKFPKYMF</sequence>
<keyword evidence="2" id="KW-1185">Reference proteome</keyword>